<evidence type="ECO:0000313" key="2">
    <source>
        <dbReference type="EMBL" id="KAK7196270.1"/>
    </source>
</evidence>
<feature type="region of interest" description="Disordered" evidence="1">
    <location>
        <begin position="924"/>
        <end position="974"/>
    </location>
</feature>
<keyword evidence="3" id="KW-1185">Reference proteome</keyword>
<dbReference type="AlphaFoldDB" id="A0AAW0EQ18"/>
<feature type="region of interest" description="Disordered" evidence="1">
    <location>
        <begin position="173"/>
        <end position="196"/>
    </location>
</feature>
<feature type="compositionally biased region" description="Basic and acidic residues" evidence="1">
    <location>
        <begin position="300"/>
        <end position="310"/>
    </location>
</feature>
<sequence>MWGGVKKRIHHGDVFKRWSASQGLDALRSSLYKEPRPWYIAYTLHQANHQLQDHHCARLLAWSASIVELRPSLAGKEEAYRYTQEMFNIFVRHHKIGQQTFHEYMRVCAVGKDLSSAFEWFKYWQEAHLSAHDALGTLSWLLQVAALSPNDERVEDMALLVMQLYKQRFATPDQEDATSSAASSATQHPSPLPPAEETELQRFGHLFAQLGPRVAANPALREFVASLPSAASCTGWPTESVHRLFPQLEQRVGSAAGGQRRGMPRLRDSILHPSVVTRLEDGAARHDVAGVMTLVEAYEDRVRQERERSSRSNGSGSSSHGTPAVRHHASGEAELWGMYADPTATAFRRKLLEAGGLTPEMYHYLITALAATQPSAALRTLRRMEESQLRPLDLTRAAVLVAVRDSADECRRLFQQQLDEIQLRARVDAEHGTVKAVEAYWKYDYVDFFHHRNALDRREFYELLLHQLGPKMLQQLLLDTQTHGVAVAAEDLVHLDDDLRAAACRYFRSQVGRNAVQRALDDIATHMPQLDVGLVGTLPHFGDYYMDANDGDAIANTEAALQALIQPYETIYVLDTSFVETSESFLSVGASSSSSTSSSSSLVLVPYLTLSQLAASVENADRLVTFDPALQQMARTEPFLASQRLRGLFAMVTAPGPKTATAGRRTRVLHFTECLCAHQLDAQAQDALGLRPTVDDNDQLLLVLAMLSSLKAPSTRLILCTDDVQLVQRLGHMQSTSLFGSAVEVISTAPPENLSVEEDLVDDNPVLGGSTAWCAMADFEPRLSIAADAPPPVETNPSATAEADVHAGPTAAVETVEAAQESAGPSVAVVESPWLALLEESDESVQTAHDDSPSPLQRETDALTDAAAAQAATDLSSAAQARRERLMHLYATPFDVVPVGAQMEAASAVGSVFTEFHSMEPDRRDALAAERAAARSSLSPEDGGRGSGAQRSRRRRSVLEREMLNNRGASNKERLRMARRLSNASGGRVPFNLRYRVVEANVQDPRNAHLRSAFEAGLARKRAAFRQKHR</sequence>
<protein>
    <submittedName>
        <fullName evidence="2">Uncharacterized protein</fullName>
    </submittedName>
</protein>
<feature type="compositionally biased region" description="Low complexity" evidence="1">
    <location>
        <begin position="929"/>
        <end position="941"/>
    </location>
</feature>
<proteinExistence type="predicted"/>
<dbReference type="Proteomes" id="UP001430356">
    <property type="component" value="Unassembled WGS sequence"/>
</dbReference>
<feature type="region of interest" description="Disordered" evidence="1">
    <location>
        <begin position="787"/>
        <end position="808"/>
    </location>
</feature>
<evidence type="ECO:0000313" key="3">
    <source>
        <dbReference type="Proteomes" id="UP001430356"/>
    </source>
</evidence>
<organism evidence="2 3">
    <name type="scientific">Novymonas esmeraldas</name>
    <dbReference type="NCBI Taxonomy" id="1808958"/>
    <lineage>
        <taxon>Eukaryota</taxon>
        <taxon>Discoba</taxon>
        <taxon>Euglenozoa</taxon>
        <taxon>Kinetoplastea</taxon>
        <taxon>Metakinetoplastina</taxon>
        <taxon>Trypanosomatida</taxon>
        <taxon>Trypanosomatidae</taxon>
        <taxon>Novymonas</taxon>
    </lineage>
</organism>
<comment type="caution">
    <text evidence="2">The sequence shown here is derived from an EMBL/GenBank/DDBJ whole genome shotgun (WGS) entry which is preliminary data.</text>
</comment>
<gene>
    <name evidence="2" type="ORF">NESM_000562800</name>
</gene>
<name>A0AAW0EQ18_9TRYP</name>
<dbReference type="EMBL" id="JAECZO010000072">
    <property type="protein sequence ID" value="KAK7196270.1"/>
    <property type="molecule type" value="Genomic_DNA"/>
</dbReference>
<feature type="compositionally biased region" description="Low complexity" evidence="1">
    <location>
        <begin position="177"/>
        <end position="186"/>
    </location>
</feature>
<accession>A0AAW0EQ18</accession>
<evidence type="ECO:0000256" key="1">
    <source>
        <dbReference type="SAM" id="MobiDB-lite"/>
    </source>
</evidence>
<reference evidence="2 3" key="1">
    <citation type="journal article" date="2021" name="MBio">
        <title>A New Model Trypanosomatid, Novymonas esmeraldas: Genomic Perception of Its 'Candidatus Pandoraea novymonadis' Endosymbiont.</title>
        <authorList>
            <person name="Zakharova A."/>
            <person name="Saura A."/>
            <person name="Butenko A."/>
            <person name="Podesvova L."/>
            <person name="Warmusova S."/>
            <person name="Kostygov A.Y."/>
            <person name="Nenarokova A."/>
            <person name="Lukes J."/>
            <person name="Opperdoes F.R."/>
            <person name="Yurchenko V."/>
        </authorList>
    </citation>
    <scope>NUCLEOTIDE SEQUENCE [LARGE SCALE GENOMIC DNA]</scope>
    <source>
        <strain evidence="2 3">E262AT.01</strain>
    </source>
</reference>
<feature type="compositionally biased region" description="Basic and acidic residues" evidence="1">
    <location>
        <begin position="957"/>
        <end position="974"/>
    </location>
</feature>
<feature type="region of interest" description="Disordered" evidence="1">
    <location>
        <begin position="300"/>
        <end position="327"/>
    </location>
</feature>